<reference evidence="2" key="1">
    <citation type="journal article" date="2011" name="Nat. Genet.">
        <title>The Arabidopsis lyrata genome sequence and the basis of rapid genome size change.</title>
        <authorList>
            <person name="Hu T.T."/>
            <person name="Pattyn P."/>
            <person name="Bakker E.G."/>
            <person name="Cao J."/>
            <person name="Cheng J.-F."/>
            <person name="Clark R.M."/>
            <person name="Fahlgren N."/>
            <person name="Fawcett J.A."/>
            <person name="Grimwood J."/>
            <person name="Gundlach H."/>
            <person name="Haberer G."/>
            <person name="Hollister J.D."/>
            <person name="Ossowski S."/>
            <person name="Ottilar R.P."/>
            <person name="Salamov A.A."/>
            <person name="Schneeberger K."/>
            <person name="Spannagl M."/>
            <person name="Wang X."/>
            <person name="Yang L."/>
            <person name="Nasrallah M.E."/>
            <person name="Bergelson J."/>
            <person name="Carrington J.C."/>
            <person name="Gaut B.S."/>
            <person name="Schmutz J."/>
            <person name="Mayer K.F.X."/>
            <person name="Van de Peer Y."/>
            <person name="Grigoriev I.V."/>
            <person name="Nordborg M."/>
            <person name="Weigel D."/>
            <person name="Guo Y.-L."/>
        </authorList>
    </citation>
    <scope>NUCLEOTIDE SEQUENCE [LARGE SCALE GENOMIC DNA]</scope>
    <source>
        <strain evidence="2">cv. MN47</strain>
    </source>
</reference>
<dbReference type="HOGENOM" id="CLU_2100230_0_0_1"/>
<protein>
    <submittedName>
        <fullName evidence="1">Predicted protein</fullName>
    </submittedName>
</protein>
<gene>
    <name evidence="1" type="ORF">ARALYDRAFT_660145</name>
</gene>
<dbReference type="eggNOG" id="KOG0582">
    <property type="taxonomic scope" value="Eukaryota"/>
</dbReference>
<evidence type="ECO:0000313" key="1">
    <source>
        <dbReference type="EMBL" id="EFH47273.1"/>
    </source>
</evidence>
<name>D7M7Z6_ARALL</name>
<organism evidence="2">
    <name type="scientific">Arabidopsis lyrata subsp. lyrata</name>
    <name type="common">Lyre-leaved rock-cress</name>
    <dbReference type="NCBI Taxonomy" id="81972"/>
    <lineage>
        <taxon>Eukaryota</taxon>
        <taxon>Viridiplantae</taxon>
        <taxon>Streptophyta</taxon>
        <taxon>Embryophyta</taxon>
        <taxon>Tracheophyta</taxon>
        <taxon>Spermatophyta</taxon>
        <taxon>Magnoliopsida</taxon>
        <taxon>eudicotyledons</taxon>
        <taxon>Gunneridae</taxon>
        <taxon>Pentapetalae</taxon>
        <taxon>rosids</taxon>
        <taxon>malvids</taxon>
        <taxon>Brassicales</taxon>
        <taxon>Brassicaceae</taxon>
        <taxon>Camelineae</taxon>
        <taxon>Arabidopsis</taxon>
    </lineage>
</organism>
<keyword evidence="2" id="KW-1185">Reference proteome</keyword>
<dbReference type="Proteomes" id="UP000008694">
    <property type="component" value="Unassembled WGS sequence"/>
</dbReference>
<accession>D7M7Z6</accession>
<proteinExistence type="predicted"/>
<dbReference type="EMBL" id="GL348718">
    <property type="protein sequence ID" value="EFH47273.1"/>
    <property type="molecule type" value="Genomic_DNA"/>
</dbReference>
<dbReference type="Gramene" id="Al_scaffold_0006_210">
    <property type="protein sequence ID" value="Al_scaffold_0006_210"/>
    <property type="gene ID" value="Al_scaffold_0006_210"/>
</dbReference>
<dbReference type="STRING" id="81972.D7M7Z6"/>
<dbReference type="AlphaFoldDB" id="D7M7Z6"/>
<sequence>MTTNQSHQLCSKEGVCFKVTSENLHIEKVVTPSPILQNSHNMQMLCQHSSASLPPSGVTLPKLTSSYVYPLVYPVLQTNILERTLKLNGTVLLVNQSLKQYLCKCLHSSQLCNAYM</sequence>
<evidence type="ECO:0000313" key="2">
    <source>
        <dbReference type="Proteomes" id="UP000008694"/>
    </source>
</evidence>